<dbReference type="InterPro" id="IPR002736">
    <property type="entry name" value="CitG"/>
</dbReference>
<sequence>MRAHPLHPTPYTLHPVQVSLAAQLACLLEVSADKPGNVTPFADFADTRYTDFLVSSVIMGLVLRKVETLATGSLVLNAVRETKRLVGRNTNLGIALLFAPLAKAAIRKGRRPLRSRLRSVLTALTPYDGQRVYEAIRLAAPGGLGDADQFDVRERRNGVPLLEAMCLAMDRDSIAREYVTDFEITFTVGAPSLERFLRESKDPRPAVIQTYLTLLSRIPDSLIARKCGAREADRISREAGKILAIGGAFTQEGRRRLQQWDRALRRDGNRLNPGTTADLTASALFVVMLEYGVEFVIRTPLAPLS</sequence>
<evidence type="ECO:0000313" key="1">
    <source>
        <dbReference type="EMBL" id="MBZ0158787.1"/>
    </source>
</evidence>
<comment type="caution">
    <text evidence="1">The sequence shown here is derived from an EMBL/GenBank/DDBJ whole genome shotgun (WGS) entry which is preliminary data.</text>
</comment>
<dbReference type="AlphaFoldDB" id="A0AAJ1EJM3"/>
<dbReference type="Gene3D" id="1.10.4200.10">
    <property type="entry name" value="Triphosphoribosyl-dephospho-CoA protein"/>
    <property type="match status" value="1"/>
</dbReference>
<dbReference type="PANTHER" id="PTHR42280">
    <property type="entry name" value="CITG FAMILY PROTEIN"/>
    <property type="match status" value="1"/>
</dbReference>
<dbReference type="GO" id="GO:0046917">
    <property type="term" value="F:triphosphoribosyl-dephospho-CoA synthase activity"/>
    <property type="evidence" value="ECO:0007669"/>
    <property type="project" value="InterPro"/>
</dbReference>
<reference evidence="1 2" key="1">
    <citation type="journal article" date="2021" name="bioRxiv">
        <title>Unraveling nitrogen, sulfur and carbon metabolic pathways and microbial community transcriptional responses to substrate deprivation and toxicity stresses in a bioreactor mimicking anoxic brackish coastal sediment conditions.</title>
        <authorList>
            <person name="Martins P.D."/>
            <person name="Echeveste M.J."/>
            <person name="Arshad A."/>
            <person name="Kurth J."/>
            <person name="Ouboter H."/>
            <person name="Jetten M.S.M."/>
            <person name="Welte C.U."/>
        </authorList>
    </citation>
    <scope>NUCLEOTIDE SEQUENCE [LARGE SCALE GENOMIC DNA]</scope>
    <source>
        <strain evidence="1">MAG_38</strain>
    </source>
</reference>
<dbReference type="Proteomes" id="UP001197609">
    <property type="component" value="Unassembled WGS sequence"/>
</dbReference>
<accession>A0AAJ1EJM3</accession>
<name>A0AAJ1EJM3_9BACT</name>
<organism evidence="1 2">
    <name type="scientific">Candidatus Methylomirabilis tolerans</name>
    <dbReference type="NCBI Taxonomy" id="3123416"/>
    <lineage>
        <taxon>Bacteria</taxon>
        <taxon>Candidatus Methylomirabilota</taxon>
        <taxon>Candidatus Methylomirabilia</taxon>
        <taxon>Candidatus Methylomirabilales</taxon>
        <taxon>Candidatus Methylomirabilaceae</taxon>
        <taxon>Candidatus Methylomirabilis</taxon>
    </lineage>
</organism>
<proteinExistence type="predicted"/>
<dbReference type="Pfam" id="PF01874">
    <property type="entry name" value="CitG"/>
    <property type="match status" value="1"/>
</dbReference>
<dbReference type="GO" id="GO:0005524">
    <property type="term" value="F:ATP binding"/>
    <property type="evidence" value="ECO:0007669"/>
    <property type="project" value="InterPro"/>
</dbReference>
<dbReference type="PANTHER" id="PTHR42280:SF1">
    <property type="entry name" value="CITG FAMILY PROTEIN"/>
    <property type="match status" value="1"/>
</dbReference>
<gene>
    <name evidence="1" type="ORF">K8G79_01335</name>
</gene>
<evidence type="ECO:0000313" key="2">
    <source>
        <dbReference type="Proteomes" id="UP001197609"/>
    </source>
</evidence>
<dbReference type="EMBL" id="JAIOIU010000018">
    <property type="protein sequence ID" value="MBZ0158787.1"/>
    <property type="molecule type" value="Genomic_DNA"/>
</dbReference>
<protein>
    <submittedName>
        <fullName evidence="1">Triphosphoribosyl-dephospho-CoA synthase</fullName>
    </submittedName>
</protein>